<organism evidence="1 2">
    <name type="scientific">Sunxiuqinia dokdonensis</name>
    <dbReference type="NCBI Taxonomy" id="1409788"/>
    <lineage>
        <taxon>Bacteria</taxon>
        <taxon>Pseudomonadati</taxon>
        <taxon>Bacteroidota</taxon>
        <taxon>Bacteroidia</taxon>
        <taxon>Marinilabiliales</taxon>
        <taxon>Prolixibacteraceae</taxon>
        <taxon>Sunxiuqinia</taxon>
    </lineage>
</organism>
<gene>
    <name evidence="1" type="ORF">NC99_37700</name>
</gene>
<accession>A0A0L8V4Q7</accession>
<comment type="caution">
    <text evidence="1">The sequence shown here is derived from an EMBL/GenBank/DDBJ whole genome shotgun (WGS) entry which is preliminary data.</text>
</comment>
<sequence>MIQKNETESKFKIQININDYEKIKSLSRNCFVRKLICIEFL</sequence>
<dbReference type="STRING" id="1409788.NC99_37700"/>
<proteinExistence type="predicted"/>
<dbReference type="Proteomes" id="UP000036958">
    <property type="component" value="Unassembled WGS sequence"/>
</dbReference>
<reference evidence="2" key="1">
    <citation type="submission" date="2015-07" db="EMBL/GenBank/DDBJ databases">
        <title>Genome sequencing of Sunxiuqinia dokdonensis strain SK.</title>
        <authorList>
            <person name="Ahn S."/>
            <person name="Kim B.-C."/>
        </authorList>
    </citation>
    <scope>NUCLEOTIDE SEQUENCE [LARGE SCALE GENOMIC DNA]</scope>
    <source>
        <strain evidence="2">SK</strain>
    </source>
</reference>
<keyword evidence="2" id="KW-1185">Reference proteome</keyword>
<dbReference type="AlphaFoldDB" id="A0A0L8V4Q7"/>
<protein>
    <submittedName>
        <fullName evidence="1">Uncharacterized protein</fullName>
    </submittedName>
</protein>
<name>A0A0L8V4Q7_9BACT</name>
<evidence type="ECO:0000313" key="2">
    <source>
        <dbReference type="Proteomes" id="UP000036958"/>
    </source>
</evidence>
<evidence type="ECO:0000313" key="1">
    <source>
        <dbReference type="EMBL" id="KOH43343.1"/>
    </source>
</evidence>
<dbReference type="EMBL" id="LGIA01000190">
    <property type="protein sequence ID" value="KOH43343.1"/>
    <property type="molecule type" value="Genomic_DNA"/>
</dbReference>